<gene>
    <name evidence="2" type="ORF">GCM10017653_49480</name>
</gene>
<evidence type="ECO:0000313" key="2">
    <source>
        <dbReference type="EMBL" id="GLK86878.1"/>
    </source>
</evidence>
<name>A0A9W6NDF9_9HYPH</name>
<accession>A0A9W6NDF9</accession>
<dbReference type="RefSeq" id="WP_213365269.1">
    <property type="nucleotide sequence ID" value="NZ_BSFM01000022.1"/>
</dbReference>
<dbReference type="PANTHER" id="PTHR31527:SF0">
    <property type="entry name" value="RE64534P"/>
    <property type="match status" value="1"/>
</dbReference>
<feature type="domain" description="DUF1989" evidence="1">
    <location>
        <begin position="20"/>
        <end position="183"/>
    </location>
</feature>
<dbReference type="AlphaFoldDB" id="A0A9W6NDF9"/>
<evidence type="ECO:0000313" key="3">
    <source>
        <dbReference type="Proteomes" id="UP001143330"/>
    </source>
</evidence>
<keyword evidence="3" id="KW-1185">Reference proteome</keyword>
<sequence>MNETTTPAATELDGVIYDHVVPARQPWSRVVRAGEILRIIDLEGQQAVDFLCYNAADPGDRYSSMNTIKVQGNSYVGKGTVLYSDAGVALFTVTEDTLGRHDTVYGCCSIPNNFLRYGVKTAESCYSNFLSELAKHGMDRSAIVSNVNFFMQVPILDDGSAGVAADVSPPGGFVDLRAEVDVLAVISNCPQMHNPCNAYNPTPIRVIVRAAA</sequence>
<dbReference type="Pfam" id="PF09347">
    <property type="entry name" value="DUF1989"/>
    <property type="match status" value="1"/>
</dbReference>
<comment type="caution">
    <text evidence="2">The sequence shown here is derived from an EMBL/GenBank/DDBJ whole genome shotgun (WGS) entry which is preliminary data.</text>
</comment>
<dbReference type="EMBL" id="BSFM01000022">
    <property type="protein sequence ID" value="GLK86878.1"/>
    <property type="molecule type" value="Genomic_DNA"/>
</dbReference>
<proteinExistence type="predicted"/>
<reference evidence="2" key="2">
    <citation type="submission" date="2023-01" db="EMBL/GenBank/DDBJ databases">
        <authorList>
            <person name="Sun Q."/>
            <person name="Evtushenko L."/>
        </authorList>
    </citation>
    <scope>NUCLEOTIDE SEQUENCE</scope>
    <source>
        <strain evidence="2">VKM B-2789</strain>
    </source>
</reference>
<dbReference type="Proteomes" id="UP001143330">
    <property type="component" value="Unassembled WGS sequence"/>
</dbReference>
<reference evidence="2" key="1">
    <citation type="journal article" date="2014" name="Int. J. Syst. Evol. Microbiol.">
        <title>Complete genome sequence of Corynebacterium casei LMG S-19264T (=DSM 44701T), isolated from a smear-ripened cheese.</title>
        <authorList>
            <consortium name="US DOE Joint Genome Institute (JGI-PGF)"/>
            <person name="Walter F."/>
            <person name="Albersmeier A."/>
            <person name="Kalinowski J."/>
            <person name="Ruckert C."/>
        </authorList>
    </citation>
    <scope>NUCLEOTIDE SEQUENCE</scope>
    <source>
        <strain evidence="2">VKM B-2789</strain>
    </source>
</reference>
<dbReference type="InterPro" id="IPR018959">
    <property type="entry name" value="DUF1989"/>
</dbReference>
<evidence type="ECO:0000259" key="1">
    <source>
        <dbReference type="Pfam" id="PF09347"/>
    </source>
</evidence>
<dbReference type="PANTHER" id="PTHR31527">
    <property type="entry name" value="RE64534P"/>
    <property type="match status" value="1"/>
</dbReference>
<organism evidence="2 3">
    <name type="scientific">Ancylobacter defluvii</name>
    <dbReference type="NCBI Taxonomy" id="1282440"/>
    <lineage>
        <taxon>Bacteria</taxon>
        <taxon>Pseudomonadati</taxon>
        <taxon>Pseudomonadota</taxon>
        <taxon>Alphaproteobacteria</taxon>
        <taxon>Hyphomicrobiales</taxon>
        <taxon>Xanthobacteraceae</taxon>
        <taxon>Ancylobacter</taxon>
    </lineage>
</organism>
<protein>
    <submittedName>
        <fullName evidence="2">Urea carboxylase</fullName>
    </submittedName>
</protein>